<dbReference type="RefSeq" id="WP_166161265.1">
    <property type="nucleotide sequence ID" value="NZ_CP049740.1"/>
</dbReference>
<proteinExistence type="predicted"/>
<keyword evidence="3" id="KW-1185">Reference proteome</keyword>
<dbReference type="Proteomes" id="UP000501451">
    <property type="component" value="Chromosome"/>
</dbReference>
<dbReference type="EMBL" id="CP049740">
    <property type="protein sequence ID" value="QII81571.1"/>
    <property type="molecule type" value="Genomic_DNA"/>
</dbReference>
<feature type="transmembrane region" description="Helical" evidence="1">
    <location>
        <begin position="12"/>
        <end position="30"/>
    </location>
</feature>
<evidence type="ECO:0000256" key="1">
    <source>
        <dbReference type="SAM" id="Phobius"/>
    </source>
</evidence>
<gene>
    <name evidence="2" type="ORF">G7057_03150</name>
</gene>
<sequence length="125" mass="14257">MTTKEKESLCQSIFLIIAVVFKRYGGYLLGEYETSLFIFIALIGFYVIHLAFVKLAKDYPQRDNWEENFNLVTLLGFGLAVFILQLINAANILLITVVGIILILINVLIKSKRRAAKNNMNQKDE</sequence>
<protein>
    <submittedName>
        <fullName evidence="2">Uncharacterized protein</fullName>
    </submittedName>
</protein>
<name>A0A6G7K8M8_9LACT</name>
<feature type="transmembrane region" description="Helical" evidence="1">
    <location>
        <begin position="68"/>
        <end position="86"/>
    </location>
</feature>
<evidence type="ECO:0000313" key="2">
    <source>
        <dbReference type="EMBL" id="QII81571.1"/>
    </source>
</evidence>
<evidence type="ECO:0000313" key="3">
    <source>
        <dbReference type="Proteomes" id="UP000501451"/>
    </source>
</evidence>
<accession>A0A6G7K8M8</accession>
<organism evidence="2 3">
    <name type="scientific">Jeotgalibaca arthritidis</name>
    <dbReference type="NCBI Taxonomy" id="1868794"/>
    <lineage>
        <taxon>Bacteria</taxon>
        <taxon>Bacillati</taxon>
        <taxon>Bacillota</taxon>
        <taxon>Bacilli</taxon>
        <taxon>Lactobacillales</taxon>
        <taxon>Carnobacteriaceae</taxon>
        <taxon>Jeotgalibaca</taxon>
    </lineage>
</organism>
<keyword evidence="1" id="KW-0472">Membrane</keyword>
<dbReference type="KEGG" id="jar:G7057_03150"/>
<keyword evidence="1" id="KW-1133">Transmembrane helix</keyword>
<keyword evidence="1" id="KW-0812">Transmembrane</keyword>
<feature type="transmembrane region" description="Helical" evidence="1">
    <location>
        <begin position="92"/>
        <end position="109"/>
    </location>
</feature>
<feature type="transmembrane region" description="Helical" evidence="1">
    <location>
        <begin position="36"/>
        <end position="56"/>
    </location>
</feature>
<dbReference type="AlphaFoldDB" id="A0A6G7K8M8"/>
<reference evidence="2 3" key="1">
    <citation type="journal article" date="2017" name="Int. J. Syst. Evol. Microbiol.">
        <title>Jeotgalibaca porci sp. nov. and Jeotgalibaca arthritidis sp. nov., isolated from pigs, and emended description of the genus Jeotgalibaca.</title>
        <authorList>
            <person name="Zamora L."/>
            <person name="Perez-Sancho M."/>
            <person name="Dominguez L."/>
            <person name="Fernandez-Garayzabal J.F."/>
            <person name="Vela A.I."/>
        </authorList>
    </citation>
    <scope>NUCLEOTIDE SEQUENCE [LARGE SCALE GENOMIC DNA]</scope>
    <source>
        <strain evidence="2 3">CECT 9157</strain>
    </source>
</reference>